<accession>F5R7L8</accession>
<dbReference type="GO" id="GO:0043565">
    <property type="term" value="F:sequence-specific DNA binding"/>
    <property type="evidence" value="ECO:0007669"/>
    <property type="project" value="InterPro"/>
</dbReference>
<dbReference type="Gene3D" id="1.10.10.60">
    <property type="entry name" value="Homeodomain-like"/>
    <property type="match status" value="1"/>
</dbReference>
<dbReference type="PROSITE" id="PS01124">
    <property type="entry name" value="HTH_ARAC_FAMILY_2"/>
    <property type="match status" value="1"/>
</dbReference>
<keyword evidence="2" id="KW-0804">Transcription</keyword>
<evidence type="ECO:0000313" key="4">
    <source>
        <dbReference type="EMBL" id="EGK73595.1"/>
    </source>
</evidence>
<dbReference type="Proteomes" id="UP000005019">
    <property type="component" value="Unassembled WGS sequence"/>
</dbReference>
<keyword evidence="1" id="KW-0805">Transcription regulation</keyword>
<dbReference type="InterPro" id="IPR018060">
    <property type="entry name" value="HTH_AraC"/>
</dbReference>
<reference evidence="4 5" key="1">
    <citation type="journal article" date="2011" name="J. Bacteriol.">
        <title>Genome sequence of Methyloversatilis universalis FAM5T, a methylotrophic representative of the order Rhodocyclales.</title>
        <authorList>
            <person name="Kittichotirat W."/>
            <person name="Good N.M."/>
            <person name="Hall R."/>
            <person name="Bringel F."/>
            <person name="Lajus A."/>
            <person name="Medigue C."/>
            <person name="Smalley N.E."/>
            <person name="Beck D."/>
            <person name="Bumgarner R."/>
            <person name="Vuilleumier S."/>
            <person name="Kalyuzhnaya M.G."/>
        </authorList>
    </citation>
    <scope>NUCLEOTIDE SEQUENCE [LARGE SCALE GENOMIC DNA]</scope>
    <source>
        <strain evidence="5">ATCC BAA-1314 / JCM 13912 / FAM5</strain>
    </source>
</reference>
<dbReference type="EMBL" id="AFHG01000028">
    <property type="protein sequence ID" value="EGK73595.1"/>
    <property type="molecule type" value="Genomic_DNA"/>
</dbReference>
<dbReference type="InterPro" id="IPR009057">
    <property type="entry name" value="Homeodomain-like_sf"/>
</dbReference>
<gene>
    <name evidence="4" type="ORF">METUNv1_00226</name>
</gene>
<feature type="domain" description="HTH araC/xylS-type" evidence="3">
    <location>
        <begin position="226"/>
        <end position="324"/>
    </location>
</feature>
<comment type="caution">
    <text evidence="4">The sequence shown here is derived from an EMBL/GenBank/DDBJ whole genome shotgun (WGS) entry which is preliminary data.</text>
</comment>
<dbReference type="InterPro" id="IPR052158">
    <property type="entry name" value="INH-QAR"/>
</dbReference>
<dbReference type="Gene3D" id="3.40.50.880">
    <property type="match status" value="1"/>
</dbReference>
<dbReference type="SUPFAM" id="SSF46689">
    <property type="entry name" value="Homeodomain-like"/>
    <property type="match status" value="2"/>
</dbReference>
<dbReference type="STRING" id="1000565.METUNv1_00226"/>
<dbReference type="Pfam" id="PF12833">
    <property type="entry name" value="HTH_18"/>
    <property type="match status" value="1"/>
</dbReference>
<dbReference type="PANTHER" id="PTHR43130">
    <property type="entry name" value="ARAC-FAMILY TRANSCRIPTIONAL REGULATOR"/>
    <property type="match status" value="1"/>
</dbReference>
<dbReference type="PANTHER" id="PTHR43130:SF3">
    <property type="entry name" value="HTH-TYPE TRANSCRIPTIONAL REGULATOR RV1931C"/>
    <property type="match status" value="1"/>
</dbReference>
<protein>
    <submittedName>
        <fullName evidence="4">Transcriptional regulator, AraC family</fullName>
    </submittedName>
</protein>
<keyword evidence="5" id="KW-1185">Reference proteome</keyword>
<sequence length="332" mass="36078">MDIMKTAVLILPGVLDISLGITLDVMNTANRLCQLAARPALFDVTLTGTGRRRERSGSGLEVGPLARMSDLPAPDLVLLPGANRATRGELEDWLSTRDVLKAMERVGGWLEGGAAVGASCVSTFALAQVGLLDGRMATTSWWLAPWFRERFPRVDLDMARMVVSDGPVSTAGAALAQADLMLALVARHGSEELARNCARFLMLDHRVSQSRYAIASHLARQTPTLQRADRWLQTRLGEPVTLAMLADALHMTPRTLSRHFASAVGMSPIQYVQKLRVERATQLLETGHASIESVAAQVGYADPSMLRKLLRRERGVTPRGVRPRAGRAATGE</sequence>
<dbReference type="AlphaFoldDB" id="F5R7L8"/>
<dbReference type="OrthoDB" id="8543772at2"/>
<dbReference type="SMART" id="SM00342">
    <property type="entry name" value="HTH_ARAC"/>
    <property type="match status" value="1"/>
</dbReference>
<dbReference type="eggNOG" id="COG4977">
    <property type="taxonomic scope" value="Bacteria"/>
</dbReference>
<dbReference type="InterPro" id="IPR029062">
    <property type="entry name" value="Class_I_gatase-like"/>
</dbReference>
<evidence type="ECO:0000259" key="3">
    <source>
        <dbReference type="PROSITE" id="PS01124"/>
    </source>
</evidence>
<evidence type="ECO:0000256" key="1">
    <source>
        <dbReference type="ARBA" id="ARBA00023015"/>
    </source>
</evidence>
<evidence type="ECO:0000256" key="2">
    <source>
        <dbReference type="ARBA" id="ARBA00023163"/>
    </source>
</evidence>
<proteinExistence type="predicted"/>
<organism evidence="4 5">
    <name type="scientific">Methyloversatilis universalis (strain ATCC BAA-1314 / DSM 25237 / JCM 13912 / CCUG 52030 / FAM5)</name>
    <dbReference type="NCBI Taxonomy" id="1000565"/>
    <lineage>
        <taxon>Bacteria</taxon>
        <taxon>Pseudomonadati</taxon>
        <taxon>Pseudomonadota</taxon>
        <taxon>Betaproteobacteria</taxon>
        <taxon>Nitrosomonadales</taxon>
        <taxon>Sterolibacteriaceae</taxon>
        <taxon>Methyloversatilis</taxon>
    </lineage>
</organism>
<evidence type="ECO:0000313" key="5">
    <source>
        <dbReference type="Proteomes" id="UP000005019"/>
    </source>
</evidence>
<dbReference type="GO" id="GO:0003700">
    <property type="term" value="F:DNA-binding transcription factor activity"/>
    <property type="evidence" value="ECO:0007669"/>
    <property type="project" value="InterPro"/>
</dbReference>
<name>F5R7L8_METUF</name>
<dbReference type="SUPFAM" id="SSF52317">
    <property type="entry name" value="Class I glutamine amidotransferase-like"/>
    <property type="match status" value="1"/>
</dbReference>